<dbReference type="EMBL" id="JBBPBN010000149">
    <property type="protein sequence ID" value="KAK8975246.1"/>
    <property type="molecule type" value="Genomic_DNA"/>
</dbReference>
<gene>
    <name evidence="1" type="ORF">V6N11_046716</name>
</gene>
<keyword evidence="2" id="KW-1185">Reference proteome</keyword>
<accession>A0ABR2NGF5</accession>
<evidence type="ECO:0000313" key="1">
    <source>
        <dbReference type="EMBL" id="KAK8975246.1"/>
    </source>
</evidence>
<dbReference type="Proteomes" id="UP001396334">
    <property type="component" value="Unassembled WGS sequence"/>
</dbReference>
<evidence type="ECO:0000313" key="2">
    <source>
        <dbReference type="Proteomes" id="UP001396334"/>
    </source>
</evidence>
<organism evidence="1 2">
    <name type="scientific">Hibiscus sabdariffa</name>
    <name type="common">roselle</name>
    <dbReference type="NCBI Taxonomy" id="183260"/>
    <lineage>
        <taxon>Eukaryota</taxon>
        <taxon>Viridiplantae</taxon>
        <taxon>Streptophyta</taxon>
        <taxon>Embryophyta</taxon>
        <taxon>Tracheophyta</taxon>
        <taxon>Spermatophyta</taxon>
        <taxon>Magnoliopsida</taxon>
        <taxon>eudicotyledons</taxon>
        <taxon>Gunneridae</taxon>
        <taxon>Pentapetalae</taxon>
        <taxon>rosids</taxon>
        <taxon>malvids</taxon>
        <taxon>Malvales</taxon>
        <taxon>Malvaceae</taxon>
        <taxon>Malvoideae</taxon>
        <taxon>Hibiscus</taxon>
    </lineage>
</organism>
<protein>
    <submittedName>
        <fullName evidence="1">Uncharacterized protein</fullName>
    </submittedName>
</protein>
<comment type="caution">
    <text evidence="1">The sequence shown here is derived from an EMBL/GenBank/DDBJ whole genome shotgun (WGS) entry which is preliminary data.</text>
</comment>
<name>A0ABR2NGF5_9ROSI</name>
<reference evidence="1 2" key="1">
    <citation type="journal article" date="2024" name="G3 (Bethesda)">
        <title>Genome assembly of Hibiscus sabdariffa L. provides insights into metabolisms of medicinal natural products.</title>
        <authorList>
            <person name="Kim T."/>
        </authorList>
    </citation>
    <scope>NUCLEOTIDE SEQUENCE [LARGE SCALE GENOMIC DNA]</scope>
    <source>
        <strain evidence="1">TK-2024</strain>
        <tissue evidence="1">Old leaves</tissue>
    </source>
</reference>
<proteinExistence type="predicted"/>
<sequence>MGAGPWVSGAQHLSCLAGWALNLSGHQLGDGSWVGHQDGDGKSTTTAHLLVRLGNDGLADGRRLLEKARDKVHPK</sequence>